<dbReference type="GO" id="GO:0016757">
    <property type="term" value="F:glycosyltransferase activity"/>
    <property type="evidence" value="ECO:0007669"/>
    <property type="project" value="InterPro"/>
</dbReference>
<dbReference type="PANTHER" id="PTHR46401:SF2">
    <property type="entry name" value="GLYCOSYLTRANSFERASE WBBK-RELATED"/>
    <property type="match status" value="1"/>
</dbReference>
<evidence type="ECO:0000313" key="4">
    <source>
        <dbReference type="Proteomes" id="UP000199584"/>
    </source>
</evidence>
<reference evidence="4" key="1">
    <citation type="submission" date="2016-10" db="EMBL/GenBank/DDBJ databases">
        <authorList>
            <person name="Varghese N."/>
            <person name="Submissions S."/>
        </authorList>
    </citation>
    <scope>NUCLEOTIDE SEQUENCE [LARGE SCALE GENOMIC DNA]</scope>
    <source>
        <strain evidence="4">DSM 3669</strain>
    </source>
</reference>
<dbReference type="Proteomes" id="UP000199584">
    <property type="component" value="Unassembled WGS sequence"/>
</dbReference>
<gene>
    <name evidence="3" type="ORF">SAMN05660706_11751</name>
</gene>
<protein>
    <submittedName>
        <fullName evidence="3">Glycosyltransferase involved in cell wall bisynthesis</fullName>
    </submittedName>
</protein>
<dbReference type="EMBL" id="FOYM01000017">
    <property type="protein sequence ID" value="SFR08763.1"/>
    <property type="molecule type" value="Genomic_DNA"/>
</dbReference>
<dbReference type="RefSeq" id="WP_165608281.1">
    <property type="nucleotide sequence ID" value="NZ_FOYM01000017.1"/>
</dbReference>
<dbReference type="Pfam" id="PF00534">
    <property type="entry name" value="Glycos_transf_1"/>
    <property type="match status" value="1"/>
</dbReference>
<dbReference type="InterPro" id="IPR001296">
    <property type="entry name" value="Glyco_trans_1"/>
</dbReference>
<dbReference type="GO" id="GO:0009103">
    <property type="term" value="P:lipopolysaccharide biosynthetic process"/>
    <property type="evidence" value="ECO:0007669"/>
    <property type="project" value="TreeGrafter"/>
</dbReference>
<keyword evidence="4" id="KW-1185">Reference proteome</keyword>
<sequence>MQIDQITPLLKYGDAISHTVLYLQERLKNTDVVSNIYTPTGEQEISGRSLDFNEFQEPGNQIIYHMFMDSEAAQFMAGLKARQKIMVYHGIVPPEYFSDYPSRTHQLRGREELKFLKNDMDLVITNYKYHERELHELGFERTLVLPPLINLGDYDREPDPHLLKLYRDDHVNLLFTGRISPNNKQEDIISVFNYYHKRVNQKSRLFLVGEYRGNPGYYRKLLALVNELQIKNVFITGRVSFAQLLAYYQVSHVFLSMSEYNGTCTSLIEAMYLKVPVIAYHFGVAAEVLGEAGRLIRDKDIRETARLVDRLATGGQARELVLERQSARVAGFHPDQVFPNYQEVLNL</sequence>
<dbReference type="Gene3D" id="3.40.50.2000">
    <property type="entry name" value="Glycogen Phosphorylase B"/>
    <property type="match status" value="2"/>
</dbReference>
<feature type="domain" description="Glycosyl transferase family 1" evidence="2">
    <location>
        <begin position="172"/>
        <end position="318"/>
    </location>
</feature>
<dbReference type="AlphaFoldDB" id="A0A1I6DTH5"/>
<organism evidence="3 4">
    <name type="scientific">Desulfoscipio geothermicus DSM 3669</name>
    <dbReference type="NCBI Taxonomy" id="1121426"/>
    <lineage>
        <taxon>Bacteria</taxon>
        <taxon>Bacillati</taxon>
        <taxon>Bacillota</taxon>
        <taxon>Clostridia</taxon>
        <taxon>Eubacteriales</taxon>
        <taxon>Desulfallaceae</taxon>
        <taxon>Desulfoscipio</taxon>
    </lineage>
</organism>
<evidence type="ECO:0000259" key="2">
    <source>
        <dbReference type="Pfam" id="PF00534"/>
    </source>
</evidence>
<accession>A0A1I6DTH5</accession>
<dbReference type="CDD" id="cd03801">
    <property type="entry name" value="GT4_PimA-like"/>
    <property type="match status" value="1"/>
</dbReference>
<name>A0A1I6DTH5_9FIRM</name>
<dbReference type="STRING" id="39060.SAMN05660706_11751"/>
<dbReference type="PANTHER" id="PTHR46401">
    <property type="entry name" value="GLYCOSYLTRANSFERASE WBBK-RELATED"/>
    <property type="match status" value="1"/>
</dbReference>
<evidence type="ECO:0000256" key="1">
    <source>
        <dbReference type="ARBA" id="ARBA00022679"/>
    </source>
</evidence>
<dbReference type="SUPFAM" id="SSF53756">
    <property type="entry name" value="UDP-Glycosyltransferase/glycogen phosphorylase"/>
    <property type="match status" value="1"/>
</dbReference>
<evidence type="ECO:0000313" key="3">
    <source>
        <dbReference type="EMBL" id="SFR08763.1"/>
    </source>
</evidence>
<keyword evidence="1 3" id="KW-0808">Transferase</keyword>
<proteinExistence type="predicted"/>